<dbReference type="AlphaFoldDB" id="A0A8S3RBL5"/>
<protein>
    <submittedName>
        <fullName evidence="2">TPTE</fullName>
    </submittedName>
</protein>
<feature type="domain" description="C2 tensin-type" evidence="1">
    <location>
        <begin position="1"/>
        <end position="149"/>
    </location>
</feature>
<dbReference type="Proteomes" id="UP000683360">
    <property type="component" value="Unassembled WGS sequence"/>
</dbReference>
<dbReference type="PROSITE" id="PS51182">
    <property type="entry name" value="C2_TENSIN"/>
    <property type="match status" value="1"/>
</dbReference>
<evidence type="ECO:0000313" key="3">
    <source>
        <dbReference type="Proteomes" id="UP000683360"/>
    </source>
</evidence>
<reference evidence="2" key="1">
    <citation type="submission" date="2021-03" db="EMBL/GenBank/DDBJ databases">
        <authorList>
            <person name="Bekaert M."/>
        </authorList>
    </citation>
    <scope>NUCLEOTIDE SEQUENCE</scope>
</reference>
<dbReference type="Gene3D" id="2.60.40.1110">
    <property type="match status" value="1"/>
</dbReference>
<dbReference type="SUPFAM" id="SSF49562">
    <property type="entry name" value="C2 domain (Calcium/lipid-binding domain, CaLB)"/>
    <property type="match status" value="1"/>
</dbReference>
<gene>
    <name evidence="2" type="ORF">MEDL_21070</name>
</gene>
<dbReference type="Pfam" id="PF10409">
    <property type="entry name" value="PTEN_C2"/>
    <property type="match status" value="1"/>
</dbReference>
<dbReference type="OrthoDB" id="16692at2759"/>
<name>A0A8S3RBL5_MYTED</name>
<sequence>MVQQKRHVAAASRRLSHRIREDIKRMDLTLTFVTLQSGENFIDDHNVPRLNKLPEDDSIEVKLENVPVLTDDVKVRFFSSDVSIKLSCRTNKNVQRSMTIVPFSSGSTLLFIEDNRLVLTREELDNPHKKEGQKFYHEKLMVEVLFEDHKEDL</sequence>
<keyword evidence="3" id="KW-1185">Reference proteome</keyword>
<accession>A0A8S3RBL5</accession>
<dbReference type="InterPro" id="IPR035892">
    <property type="entry name" value="C2_domain_sf"/>
</dbReference>
<dbReference type="SMART" id="SM01326">
    <property type="entry name" value="PTEN_C2"/>
    <property type="match status" value="1"/>
</dbReference>
<evidence type="ECO:0000313" key="2">
    <source>
        <dbReference type="EMBL" id="CAG2206724.1"/>
    </source>
</evidence>
<evidence type="ECO:0000259" key="1">
    <source>
        <dbReference type="PROSITE" id="PS51182"/>
    </source>
</evidence>
<comment type="caution">
    <text evidence="2">The sequence shown here is derived from an EMBL/GenBank/DDBJ whole genome shotgun (WGS) entry which is preliminary data.</text>
</comment>
<organism evidence="2 3">
    <name type="scientific">Mytilus edulis</name>
    <name type="common">Blue mussel</name>
    <dbReference type="NCBI Taxonomy" id="6550"/>
    <lineage>
        <taxon>Eukaryota</taxon>
        <taxon>Metazoa</taxon>
        <taxon>Spiralia</taxon>
        <taxon>Lophotrochozoa</taxon>
        <taxon>Mollusca</taxon>
        <taxon>Bivalvia</taxon>
        <taxon>Autobranchia</taxon>
        <taxon>Pteriomorphia</taxon>
        <taxon>Mytilida</taxon>
        <taxon>Mytiloidea</taxon>
        <taxon>Mytilidae</taxon>
        <taxon>Mytilinae</taxon>
        <taxon>Mytilus</taxon>
    </lineage>
</organism>
<dbReference type="EMBL" id="CAJPWZ010001060">
    <property type="protein sequence ID" value="CAG2206724.1"/>
    <property type="molecule type" value="Genomic_DNA"/>
</dbReference>
<proteinExistence type="predicted"/>
<dbReference type="InterPro" id="IPR014020">
    <property type="entry name" value="Tensin_C2-dom"/>
</dbReference>